<protein>
    <submittedName>
        <fullName evidence="1">Uncharacterized protein</fullName>
    </submittedName>
</protein>
<evidence type="ECO:0000313" key="1">
    <source>
        <dbReference type="EMBL" id="AHJ63467.1"/>
    </source>
</evidence>
<proteinExistence type="predicted"/>
<dbReference type="EMBL" id="CP003181">
    <property type="protein sequence ID" value="AHJ63467.1"/>
    <property type="molecule type" value="Genomic_DNA"/>
</dbReference>
<name>A0AAN0REH6_9PROT</name>
<dbReference type="InterPro" id="IPR054438">
    <property type="entry name" value="Struct_cement_gp24/gp6"/>
</dbReference>
<dbReference type="AlphaFoldDB" id="A0AAN0REH6"/>
<dbReference type="KEGG" id="gbc:GbCGDNIH3_1580"/>
<dbReference type="Pfam" id="PF22758">
    <property type="entry name" value="Phage_cement"/>
    <property type="match status" value="1"/>
</dbReference>
<organism evidence="1 2">
    <name type="scientific">Granulibacter bethesdensis</name>
    <dbReference type="NCBI Taxonomy" id="364410"/>
    <lineage>
        <taxon>Bacteria</taxon>
        <taxon>Pseudomonadati</taxon>
        <taxon>Pseudomonadota</taxon>
        <taxon>Alphaproteobacteria</taxon>
        <taxon>Acetobacterales</taxon>
        <taxon>Acetobacteraceae</taxon>
        <taxon>Granulibacter</taxon>
    </lineage>
</organism>
<gene>
    <name evidence="1" type="ORF">GbCGDNIH3_1580</name>
</gene>
<dbReference type="Proteomes" id="UP000019438">
    <property type="component" value="Chromosome"/>
</dbReference>
<reference evidence="2" key="1">
    <citation type="submission" date="2012-06" db="EMBL/GenBank/DDBJ databases">
        <title>Genome analysis of multiple Granulibacter bethesdensis isolates demonstrates substantial genome diversity.</title>
        <authorList>
            <person name="Greenberg D.E."/>
            <person name="Porcella S.F."/>
            <person name="Zarember K."/>
            <person name="Zelazny A.M."/>
            <person name="Bruno D."/>
            <person name="Martens C."/>
            <person name="Barbian K.D."/>
            <person name="Jaske E."/>
            <person name="Holland S.M."/>
        </authorList>
    </citation>
    <scope>NUCLEOTIDE SEQUENCE [LARGE SCALE GENOMIC DNA]</scope>
    <source>
        <strain evidence="2">CGDNIH3</strain>
    </source>
</reference>
<sequence>MAFHAAFPCRRTLIMPPLQTSYAARHPDAYEGMQANAEPVTILTRIADTDIAFGKPVVQGVKDQSVRLPSATAARFLGIALAVHTVPALPGQAVDTYPAGAPLSVLNKGVIWVRVAASVSAGAAAYLTPAGAITAASSNNTAIPNATFDTSAPAGGLARLRLS</sequence>
<evidence type="ECO:0000313" key="2">
    <source>
        <dbReference type="Proteomes" id="UP000019438"/>
    </source>
</evidence>
<accession>A0AAN0REH6</accession>